<dbReference type="PANTHER" id="PTHR39441:SF1">
    <property type="entry name" value="DUF2252 DOMAIN-CONTAINING PROTEIN"/>
    <property type="match status" value="1"/>
</dbReference>
<reference evidence="2 3" key="1">
    <citation type="submission" date="2019-02" db="EMBL/GenBank/DDBJ databases">
        <title>Kribbella capetownensis sp. nov. and Kribbella speibonae sp. nov., isolated from soil.</title>
        <authorList>
            <person name="Curtis S.M."/>
            <person name="Norton I."/>
            <person name="Everest G.J."/>
            <person name="Meyers P.R."/>
        </authorList>
    </citation>
    <scope>NUCLEOTIDE SEQUENCE [LARGE SCALE GENOMIC DNA]</scope>
    <source>
        <strain evidence="2 3">NRRL B-24813</strain>
    </source>
</reference>
<dbReference type="PANTHER" id="PTHR39441">
    <property type="entry name" value="DUF2252 DOMAIN-CONTAINING PROTEIN"/>
    <property type="match status" value="1"/>
</dbReference>
<dbReference type="EMBL" id="SJKB01000003">
    <property type="protein sequence ID" value="TCC62986.1"/>
    <property type="molecule type" value="Genomic_DNA"/>
</dbReference>
<feature type="region of interest" description="Disordered" evidence="1">
    <location>
        <begin position="17"/>
        <end position="47"/>
    </location>
</feature>
<sequence length="476" mass="51762">MGGGGLGTLGAAVPGVQERKAYGKDARRRVSRRAHAQWEPAPDRPDPLDILQAQAATRDPDLVPVRYGRMLASPFAFFRGGPAIMANDLAGTPSSGITVQVCGDAHLVNFGLFGTPERDLVFDVNDFDETLPGPWEWDVKRLATSVAVAARQNGFTVEQQRQAARDTVREYREAMVTFAELATLDLWYLHLSSAQLIDIIGRLETEFGTTAPKLTPARLQKVFAKAKSHDNLRAFAKLCVHGGTDVRLASHPPLLVPVRQLLTAADADRVAAGIREAVDKYRHTLADSRRALFDQFEIVDVARKVVGVGSVGTRCYVVLLRGKGAHDVLFLQVKQAEASVLEPYVGASEFPHHGRRVVAGQRLLQSLPDIFLGWTTGPRGFDYYIRQLWDMKGSIDPSKLTPGGLGVYGGMCGWTLARAHGRGGDEIAIAGYLGKSEVFDEAIADFALTYADINTRDHNRLAAAVEAGTIPTTPET</sequence>
<protein>
    <submittedName>
        <fullName evidence="2">DUF2252 domain-containing protein</fullName>
    </submittedName>
</protein>
<evidence type="ECO:0000313" key="3">
    <source>
        <dbReference type="Proteomes" id="UP000291144"/>
    </source>
</evidence>
<keyword evidence="3" id="KW-1185">Reference proteome</keyword>
<accession>A0A4R0KUT3</accession>
<dbReference type="InterPro" id="IPR018721">
    <property type="entry name" value="DUF2252"/>
</dbReference>
<evidence type="ECO:0000256" key="1">
    <source>
        <dbReference type="SAM" id="MobiDB-lite"/>
    </source>
</evidence>
<gene>
    <name evidence="2" type="ORF">E0H73_10890</name>
</gene>
<dbReference type="Proteomes" id="UP000291144">
    <property type="component" value="Unassembled WGS sequence"/>
</dbReference>
<dbReference type="OrthoDB" id="1491115at2"/>
<name>A0A4R0KUT3_9ACTN</name>
<organism evidence="2 3">
    <name type="scientific">Kribbella pittospori</name>
    <dbReference type="NCBI Taxonomy" id="722689"/>
    <lineage>
        <taxon>Bacteria</taxon>
        <taxon>Bacillati</taxon>
        <taxon>Actinomycetota</taxon>
        <taxon>Actinomycetes</taxon>
        <taxon>Propionibacteriales</taxon>
        <taxon>Kribbellaceae</taxon>
        <taxon>Kribbella</taxon>
    </lineage>
</organism>
<proteinExistence type="predicted"/>
<dbReference type="Pfam" id="PF10009">
    <property type="entry name" value="DUF2252"/>
    <property type="match status" value="1"/>
</dbReference>
<comment type="caution">
    <text evidence="2">The sequence shown here is derived from an EMBL/GenBank/DDBJ whole genome shotgun (WGS) entry which is preliminary data.</text>
</comment>
<evidence type="ECO:0000313" key="2">
    <source>
        <dbReference type="EMBL" id="TCC62986.1"/>
    </source>
</evidence>
<dbReference type="AlphaFoldDB" id="A0A4R0KUT3"/>
<dbReference type="RefSeq" id="WP_131353554.1">
    <property type="nucleotide sequence ID" value="NZ_SJKB01000003.1"/>
</dbReference>
<feature type="compositionally biased region" description="Basic residues" evidence="1">
    <location>
        <begin position="26"/>
        <end position="35"/>
    </location>
</feature>